<protein>
    <submittedName>
        <fullName evidence="8">MucB/RseB C-terminal domain-containing protein</fullName>
    </submittedName>
</protein>
<dbReference type="PANTHER" id="PTHR38782">
    <property type="match status" value="1"/>
</dbReference>
<feature type="signal peptide" evidence="5">
    <location>
        <begin position="1"/>
        <end position="27"/>
    </location>
</feature>
<dbReference type="GO" id="GO:0030288">
    <property type="term" value="C:outer membrane-bounded periplasmic space"/>
    <property type="evidence" value="ECO:0007669"/>
    <property type="project" value="TreeGrafter"/>
</dbReference>
<dbReference type="GO" id="GO:0032885">
    <property type="term" value="P:regulation of polysaccharide biosynthetic process"/>
    <property type="evidence" value="ECO:0007669"/>
    <property type="project" value="TreeGrafter"/>
</dbReference>
<dbReference type="Proteomes" id="UP000515811">
    <property type="component" value="Chromosome"/>
</dbReference>
<evidence type="ECO:0000313" key="9">
    <source>
        <dbReference type="Proteomes" id="UP000515811"/>
    </source>
</evidence>
<dbReference type="AlphaFoldDB" id="A0A7G9RL49"/>
<organism evidence="8 9">
    <name type="scientific">Diaphorobacter ruginosibacter</name>
    <dbReference type="NCBI Taxonomy" id="1715720"/>
    <lineage>
        <taxon>Bacteria</taxon>
        <taxon>Pseudomonadati</taxon>
        <taxon>Pseudomonadota</taxon>
        <taxon>Betaproteobacteria</taxon>
        <taxon>Burkholderiales</taxon>
        <taxon>Comamonadaceae</taxon>
        <taxon>Diaphorobacter</taxon>
    </lineage>
</organism>
<dbReference type="Gene3D" id="2.50.20.10">
    <property type="entry name" value="Lipoprotein localisation LolA/LolB/LppX"/>
    <property type="match status" value="1"/>
</dbReference>
<dbReference type="Gene3D" id="3.30.200.100">
    <property type="entry name" value="MucB/RseB, C-terminal domain"/>
    <property type="match status" value="1"/>
</dbReference>
<feature type="domain" description="MucB/RseB N-terminal" evidence="6">
    <location>
        <begin position="45"/>
        <end position="221"/>
    </location>
</feature>
<dbReference type="InterPro" id="IPR038484">
    <property type="entry name" value="MucB/RseB_C_sf"/>
</dbReference>
<evidence type="ECO:0000259" key="7">
    <source>
        <dbReference type="Pfam" id="PF17188"/>
    </source>
</evidence>
<evidence type="ECO:0000259" key="6">
    <source>
        <dbReference type="Pfam" id="PF03888"/>
    </source>
</evidence>
<dbReference type="CDD" id="cd16327">
    <property type="entry name" value="RseB"/>
    <property type="match status" value="1"/>
</dbReference>
<keyword evidence="9" id="KW-1185">Reference proteome</keyword>
<keyword evidence="4" id="KW-0574">Periplasm</keyword>
<evidence type="ECO:0000256" key="3">
    <source>
        <dbReference type="ARBA" id="ARBA00022729"/>
    </source>
</evidence>
<feature type="domain" description="MucB/RseB C-terminal" evidence="7">
    <location>
        <begin position="241"/>
        <end position="341"/>
    </location>
</feature>
<dbReference type="Pfam" id="PF03888">
    <property type="entry name" value="MucB_RseB"/>
    <property type="match status" value="1"/>
</dbReference>
<dbReference type="InterPro" id="IPR033436">
    <property type="entry name" value="MucB/RseB_C"/>
</dbReference>
<dbReference type="InterPro" id="IPR033434">
    <property type="entry name" value="MucB/RseB_N"/>
</dbReference>
<dbReference type="Pfam" id="PF17188">
    <property type="entry name" value="MucB_RseB_C"/>
    <property type="match status" value="1"/>
</dbReference>
<sequence length="346" mass="38392">MYSASMMGAGRAWVVAVSMGLAPWVAAANCGTHPIARSEAAALDVHGWLERMRKATDFSTYSGTFVVTSSSGVMSSSRVWHVCDKEQQIERVEALSGTPRIVYRQNADVRTFMPDDRVVRIDTREMPRRFPRAKGIDAASLAKGYAVDMVGGERVAGREADLLQLRSRDAYRFGYRIWLDRQSGLVLKWQTLTPGGKLLEQAAFMDLEPSTPMSGTQIRSMMNDVVGYRVVHQPRFPTTLEAHGWQLPVPVEGFVLLNCSQRQKLHLQPLRSAQVQCVYSDGLATISVFLEPYREDRHAFEGQELRVGATHTLSARVAGDSWVTMVGEVPLATLQRFASAIKQTSG</sequence>
<evidence type="ECO:0000256" key="4">
    <source>
        <dbReference type="ARBA" id="ARBA00022764"/>
    </source>
</evidence>
<evidence type="ECO:0000256" key="5">
    <source>
        <dbReference type="SAM" id="SignalP"/>
    </source>
</evidence>
<comment type="similarity">
    <text evidence="2">Belongs to the RseB family.</text>
</comment>
<gene>
    <name evidence="8" type="ORF">H9K76_17470</name>
</gene>
<evidence type="ECO:0000256" key="2">
    <source>
        <dbReference type="ARBA" id="ARBA00008150"/>
    </source>
</evidence>
<dbReference type="KEGG" id="drg:H9K76_17470"/>
<keyword evidence="3 5" id="KW-0732">Signal</keyword>
<feature type="chain" id="PRO_5028912749" evidence="5">
    <location>
        <begin position="28"/>
        <end position="346"/>
    </location>
</feature>
<evidence type="ECO:0000313" key="8">
    <source>
        <dbReference type="EMBL" id="QNN56324.1"/>
    </source>
</evidence>
<name>A0A7G9RL49_9BURK</name>
<proteinExistence type="inferred from homology"/>
<dbReference type="RefSeq" id="WP_187596592.1">
    <property type="nucleotide sequence ID" value="NZ_CP060714.1"/>
</dbReference>
<comment type="subcellular location">
    <subcellularLocation>
        <location evidence="1">Periplasm</location>
    </subcellularLocation>
</comment>
<reference evidence="8 9" key="1">
    <citation type="submission" date="2020-08" db="EMBL/GenBank/DDBJ databases">
        <title>Genome sequence of Diaphorobacter ruginosibacter DSM 27467T.</title>
        <authorList>
            <person name="Hyun D.-W."/>
            <person name="Bae J.-W."/>
        </authorList>
    </citation>
    <scope>NUCLEOTIDE SEQUENCE [LARGE SCALE GENOMIC DNA]</scope>
    <source>
        <strain evidence="8 9">DSM 27467</strain>
    </source>
</reference>
<accession>A0A7G9RL49</accession>
<dbReference type="EMBL" id="CP060714">
    <property type="protein sequence ID" value="QNN56324.1"/>
    <property type="molecule type" value="Genomic_DNA"/>
</dbReference>
<dbReference type="InterPro" id="IPR005588">
    <property type="entry name" value="MucB_RseB"/>
</dbReference>
<evidence type="ECO:0000256" key="1">
    <source>
        <dbReference type="ARBA" id="ARBA00004418"/>
    </source>
</evidence>
<dbReference type="PANTHER" id="PTHR38782:SF1">
    <property type="entry name" value="SIGMA-E FACTOR REGULATORY PROTEIN RSEB"/>
    <property type="match status" value="1"/>
</dbReference>
<dbReference type="GO" id="GO:0045152">
    <property type="term" value="F:antisigma factor binding"/>
    <property type="evidence" value="ECO:0007669"/>
    <property type="project" value="TreeGrafter"/>
</dbReference>
<dbReference type="PIRSF" id="PIRSF005427">
    <property type="entry name" value="RseB"/>
    <property type="match status" value="1"/>
</dbReference>